<reference evidence="7" key="2">
    <citation type="submission" date="2020-07" db="EMBL/GenBank/DDBJ databases">
        <authorList>
            <person name="Vera ALvarez R."/>
            <person name="Arias-Moreno D.M."/>
            <person name="Jimenez-Jacinto V."/>
            <person name="Jimenez-Bremont J.F."/>
            <person name="Swaminathan K."/>
            <person name="Moose S.P."/>
            <person name="Guerrero-Gonzalez M.L."/>
            <person name="Marino-Ramirez L."/>
            <person name="Landsman D."/>
            <person name="Rodriguez-Kessler M."/>
            <person name="Delgado-Sanchez P."/>
        </authorList>
    </citation>
    <scope>NUCLEOTIDE SEQUENCE</scope>
    <source>
        <tissue evidence="7">Cladode</tissue>
    </source>
</reference>
<dbReference type="GO" id="GO:0020037">
    <property type="term" value="F:heme binding"/>
    <property type="evidence" value="ECO:0007669"/>
    <property type="project" value="InterPro"/>
</dbReference>
<keyword evidence="4" id="KW-0408">Iron</keyword>
<name>A0A7C8Z0K8_OPUST</name>
<feature type="transmembrane region" description="Helical" evidence="6">
    <location>
        <begin position="224"/>
        <end position="242"/>
    </location>
</feature>
<evidence type="ECO:0000256" key="5">
    <source>
        <dbReference type="ARBA" id="ARBA00023033"/>
    </source>
</evidence>
<dbReference type="SUPFAM" id="SSF48264">
    <property type="entry name" value="Cytochrome P450"/>
    <property type="match status" value="1"/>
</dbReference>
<sequence>MNFNPIQQSNWSLIATAILSVLFSYILLTHIIKPKKPTPPQAKGSWPILGHLPMLAPTSTPLHKTLATMADRYGPIFALRLGRHRVYIVSSHDLARECYTKNDVALASRPKMLASQHLGFNYAMLGFTPYGQYWRELRKLVTSRLLSSHRLEQLRPIRTAEVVDLVKRLGLGSNQSAGRTLVDLKREFLDLSLGIIGRVVVGKDYTKEDEKEEGRRWQRALEEVFYLFGIVVVGDFVPWLRWVDLGGHERKMKRVNKELDEILEKMIDEHRARKLNICGDQEEKDFMDVMIKLLDGTKLGGYEADHVTKATVFVSINFVIQLFENLLASHRSFVYLICFLYVDK</sequence>
<accession>A0A7C8Z0K8</accession>
<dbReference type="InterPro" id="IPR050651">
    <property type="entry name" value="Plant_Cytochrome_P450_Monoox"/>
</dbReference>
<dbReference type="PANTHER" id="PTHR47947">
    <property type="entry name" value="CYTOCHROME P450 82C3-RELATED"/>
    <property type="match status" value="1"/>
</dbReference>
<dbReference type="EMBL" id="GISG01073723">
    <property type="protein sequence ID" value="MBA4630410.1"/>
    <property type="molecule type" value="Transcribed_RNA"/>
</dbReference>
<dbReference type="GO" id="GO:0016705">
    <property type="term" value="F:oxidoreductase activity, acting on paired donors, with incorporation or reduction of molecular oxygen"/>
    <property type="evidence" value="ECO:0007669"/>
    <property type="project" value="InterPro"/>
</dbReference>
<reference evidence="7" key="1">
    <citation type="journal article" date="2013" name="J. Plant Res.">
        <title>Effect of fungi and light on seed germination of three Opuntia species from semiarid lands of central Mexico.</title>
        <authorList>
            <person name="Delgado-Sanchez P."/>
            <person name="Jimenez-Bremont J.F."/>
            <person name="Guerrero-Gonzalez Mde L."/>
            <person name="Flores J."/>
        </authorList>
    </citation>
    <scope>NUCLEOTIDE SEQUENCE</scope>
    <source>
        <tissue evidence="7">Cladode</tissue>
    </source>
</reference>
<dbReference type="AlphaFoldDB" id="A0A7C8Z0K8"/>
<protein>
    <recommendedName>
        <fullName evidence="8">Cytochrome P450</fullName>
    </recommendedName>
</protein>
<dbReference type="InterPro" id="IPR002401">
    <property type="entry name" value="Cyt_P450_E_grp-I"/>
</dbReference>
<evidence type="ECO:0000256" key="3">
    <source>
        <dbReference type="ARBA" id="ARBA00023002"/>
    </source>
</evidence>
<evidence type="ECO:0000256" key="2">
    <source>
        <dbReference type="ARBA" id="ARBA00022723"/>
    </source>
</evidence>
<organism evidence="7">
    <name type="scientific">Opuntia streptacantha</name>
    <name type="common">Prickly pear cactus</name>
    <name type="synonym">Opuntia cardona</name>
    <dbReference type="NCBI Taxonomy" id="393608"/>
    <lineage>
        <taxon>Eukaryota</taxon>
        <taxon>Viridiplantae</taxon>
        <taxon>Streptophyta</taxon>
        <taxon>Embryophyta</taxon>
        <taxon>Tracheophyta</taxon>
        <taxon>Spermatophyta</taxon>
        <taxon>Magnoliopsida</taxon>
        <taxon>eudicotyledons</taxon>
        <taxon>Gunneridae</taxon>
        <taxon>Pentapetalae</taxon>
        <taxon>Caryophyllales</taxon>
        <taxon>Cactineae</taxon>
        <taxon>Cactaceae</taxon>
        <taxon>Opuntioideae</taxon>
        <taxon>Opuntia</taxon>
    </lineage>
</organism>
<evidence type="ECO:0008006" key="8">
    <source>
        <dbReference type="Google" id="ProtNLM"/>
    </source>
</evidence>
<keyword evidence="6" id="KW-1133">Transmembrane helix</keyword>
<dbReference type="Gene3D" id="1.10.630.10">
    <property type="entry name" value="Cytochrome P450"/>
    <property type="match status" value="1"/>
</dbReference>
<dbReference type="GO" id="GO:0005506">
    <property type="term" value="F:iron ion binding"/>
    <property type="evidence" value="ECO:0007669"/>
    <property type="project" value="InterPro"/>
</dbReference>
<keyword evidence="6" id="KW-0472">Membrane</keyword>
<evidence type="ECO:0000256" key="4">
    <source>
        <dbReference type="ARBA" id="ARBA00023004"/>
    </source>
</evidence>
<dbReference type="InterPro" id="IPR001128">
    <property type="entry name" value="Cyt_P450"/>
</dbReference>
<dbReference type="PRINTS" id="PR00463">
    <property type="entry name" value="EP450I"/>
</dbReference>
<evidence type="ECO:0000256" key="1">
    <source>
        <dbReference type="ARBA" id="ARBA00022617"/>
    </source>
</evidence>
<dbReference type="Pfam" id="PF00067">
    <property type="entry name" value="p450"/>
    <property type="match status" value="1"/>
</dbReference>
<dbReference type="GO" id="GO:0004497">
    <property type="term" value="F:monooxygenase activity"/>
    <property type="evidence" value="ECO:0007669"/>
    <property type="project" value="UniProtKB-KW"/>
</dbReference>
<feature type="transmembrane region" description="Helical" evidence="6">
    <location>
        <begin position="12"/>
        <end position="32"/>
    </location>
</feature>
<proteinExistence type="predicted"/>
<evidence type="ECO:0000256" key="6">
    <source>
        <dbReference type="SAM" id="Phobius"/>
    </source>
</evidence>
<keyword evidence="2" id="KW-0479">Metal-binding</keyword>
<keyword evidence="5" id="KW-0503">Monooxygenase</keyword>
<keyword evidence="6" id="KW-0812">Transmembrane</keyword>
<keyword evidence="1" id="KW-0349">Heme</keyword>
<evidence type="ECO:0000313" key="7">
    <source>
        <dbReference type="EMBL" id="MBA4630410.1"/>
    </source>
</evidence>
<dbReference type="InterPro" id="IPR036396">
    <property type="entry name" value="Cyt_P450_sf"/>
</dbReference>
<keyword evidence="3" id="KW-0560">Oxidoreductase</keyword>